<organism evidence="2 3">
    <name type="scientific">Heterostelium pallidum (strain ATCC 26659 / Pp 5 / PN500)</name>
    <name type="common">Cellular slime mold</name>
    <name type="synonym">Polysphondylium pallidum</name>
    <dbReference type="NCBI Taxonomy" id="670386"/>
    <lineage>
        <taxon>Eukaryota</taxon>
        <taxon>Amoebozoa</taxon>
        <taxon>Evosea</taxon>
        <taxon>Eumycetozoa</taxon>
        <taxon>Dictyostelia</taxon>
        <taxon>Acytosteliales</taxon>
        <taxon>Acytosteliaceae</taxon>
        <taxon>Heterostelium</taxon>
    </lineage>
</organism>
<dbReference type="AlphaFoldDB" id="D3BJJ3"/>
<keyword evidence="3" id="KW-1185">Reference proteome</keyword>
<dbReference type="GO" id="GO:0004672">
    <property type="term" value="F:protein kinase activity"/>
    <property type="evidence" value="ECO:0007669"/>
    <property type="project" value="InterPro"/>
</dbReference>
<gene>
    <name evidence="2" type="ORF">PPL_08720</name>
</gene>
<name>D3BJJ3_HETP5</name>
<comment type="caution">
    <text evidence="2">The sequence shown here is derived from an EMBL/GenBank/DDBJ whole genome shotgun (WGS) entry which is preliminary data.</text>
</comment>
<dbReference type="InterPro" id="IPR011009">
    <property type="entry name" value="Kinase-like_dom_sf"/>
</dbReference>
<evidence type="ECO:0000313" key="3">
    <source>
        <dbReference type="Proteomes" id="UP000001396"/>
    </source>
</evidence>
<dbReference type="GeneID" id="31364198"/>
<dbReference type="InterPro" id="IPR001245">
    <property type="entry name" value="Ser-Thr/Tyr_kinase_cat_dom"/>
</dbReference>
<dbReference type="EMBL" id="ADBJ01000038">
    <property type="protein sequence ID" value="EFA78073.1"/>
    <property type="molecule type" value="Genomic_DNA"/>
</dbReference>
<protein>
    <recommendedName>
        <fullName evidence="1">Serine-threonine/tyrosine-protein kinase catalytic domain-containing protein</fullName>
    </recommendedName>
</protein>
<dbReference type="Pfam" id="PF07714">
    <property type="entry name" value="PK_Tyr_Ser-Thr"/>
    <property type="match status" value="1"/>
</dbReference>
<dbReference type="Proteomes" id="UP000001396">
    <property type="component" value="Unassembled WGS sequence"/>
</dbReference>
<proteinExistence type="predicted"/>
<sequence>MHNLGHTGISRTAGYNAPEHGSHGNYNELVDIFSFGVMMFEIITGEYFLNYFGNPNFHWSDIDMHASVKKLNESMTNTTPEKRPQSMTEIKVSLERILQDYRTQKWEMKDYSNLHTKKK</sequence>
<evidence type="ECO:0000259" key="1">
    <source>
        <dbReference type="Pfam" id="PF07714"/>
    </source>
</evidence>
<feature type="domain" description="Serine-threonine/tyrosine-protein kinase catalytic" evidence="1">
    <location>
        <begin position="15"/>
        <end position="90"/>
    </location>
</feature>
<accession>D3BJJ3</accession>
<dbReference type="InParanoid" id="D3BJJ3"/>
<reference evidence="2 3" key="1">
    <citation type="journal article" date="2011" name="Genome Res.">
        <title>Phylogeny-wide analysis of social amoeba genomes highlights ancient origins for complex intercellular communication.</title>
        <authorList>
            <person name="Heidel A.J."/>
            <person name="Lawal H.M."/>
            <person name="Felder M."/>
            <person name="Schilde C."/>
            <person name="Helps N.R."/>
            <person name="Tunggal B."/>
            <person name="Rivero F."/>
            <person name="John U."/>
            <person name="Schleicher M."/>
            <person name="Eichinger L."/>
            <person name="Platzer M."/>
            <person name="Noegel A.A."/>
            <person name="Schaap P."/>
            <person name="Gloeckner G."/>
        </authorList>
    </citation>
    <scope>NUCLEOTIDE SEQUENCE [LARGE SCALE GENOMIC DNA]</scope>
    <source>
        <strain evidence="3">ATCC 26659 / Pp 5 / PN500</strain>
    </source>
</reference>
<dbReference type="SUPFAM" id="SSF56112">
    <property type="entry name" value="Protein kinase-like (PK-like)"/>
    <property type="match status" value="1"/>
</dbReference>
<dbReference type="RefSeq" id="XP_020430200.1">
    <property type="nucleotide sequence ID" value="XM_020579525.1"/>
</dbReference>
<evidence type="ECO:0000313" key="2">
    <source>
        <dbReference type="EMBL" id="EFA78073.1"/>
    </source>
</evidence>
<dbReference type="Gene3D" id="1.10.510.10">
    <property type="entry name" value="Transferase(Phosphotransferase) domain 1"/>
    <property type="match status" value="1"/>
</dbReference>